<dbReference type="Gene3D" id="1.10.287.130">
    <property type="match status" value="1"/>
</dbReference>
<proteinExistence type="predicted"/>
<dbReference type="InterPro" id="IPR050736">
    <property type="entry name" value="Sensor_HK_Regulatory"/>
</dbReference>
<dbReference type="InterPro" id="IPR003661">
    <property type="entry name" value="HisK_dim/P_dom"/>
</dbReference>
<dbReference type="Pfam" id="PF00512">
    <property type="entry name" value="HisKA"/>
    <property type="match status" value="1"/>
</dbReference>
<evidence type="ECO:0000256" key="2">
    <source>
        <dbReference type="ARBA" id="ARBA00012438"/>
    </source>
</evidence>
<evidence type="ECO:0000256" key="1">
    <source>
        <dbReference type="ARBA" id="ARBA00000085"/>
    </source>
</evidence>
<dbReference type="InterPro" id="IPR005467">
    <property type="entry name" value="His_kinase_dom"/>
</dbReference>
<dbReference type="PROSITE" id="PS50109">
    <property type="entry name" value="HIS_KIN"/>
    <property type="match status" value="1"/>
</dbReference>
<dbReference type="Proteomes" id="UP001431902">
    <property type="component" value="Unassembled WGS sequence"/>
</dbReference>
<dbReference type="SUPFAM" id="SSF47384">
    <property type="entry name" value="Homodimeric domain of signal transducing histidine kinase"/>
    <property type="match status" value="1"/>
</dbReference>
<evidence type="ECO:0000259" key="10">
    <source>
        <dbReference type="PROSITE" id="PS50110"/>
    </source>
</evidence>
<evidence type="ECO:0000256" key="4">
    <source>
        <dbReference type="ARBA" id="ARBA00022679"/>
    </source>
</evidence>
<gene>
    <name evidence="11" type="ORF">QLQ16_00610</name>
</gene>
<comment type="catalytic activity">
    <reaction evidence="1">
        <text>ATP + protein L-histidine = ADP + protein N-phospho-L-histidine.</text>
        <dbReference type="EC" id="2.7.13.3"/>
    </reaction>
</comment>
<name>A0ABT6X2I9_9BURK</name>
<evidence type="ECO:0000256" key="5">
    <source>
        <dbReference type="ARBA" id="ARBA00022777"/>
    </source>
</evidence>
<feature type="transmembrane region" description="Helical" evidence="8">
    <location>
        <begin position="61"/>
        <end position="83"/>
    </location>
</feature>
<feature type="domain" description="Histidine kinase" evidence="9">
    <location>
        <begin position="232"/>
        <end position="443"/>
    </location>
</feature>
<evidence type="ECO:0000256" key="8">
    <source>
        <dbReference type="SAM" id="Phobius"/>
    </source>
</evidence>
<reference evidence="11" key="1">
    <citation type="submission" date="2023-05" db="EMBL/GenBank/DDBJ databases">
        <title>Limnohabitans sp. strain HM2-2 Genome sequencing and assembly.</title>
        <authorList>
            <person name="Jung Y."/>
        </authorList>
    </citation>
    <scope>NUCLEOTIDE SEQUENCE</scope>
    <source>
        <strain evidence="11">HM2-2</strain>
    </source>
</reference>
<keyword evidence="4 11" id="KW-0808">Transferase</keyword>
<dbReference type="InterPro" id="IPR004358">
    <property type="entry name" value="Sig_transdc_His_kin-like_C"/>
</dbReference>
<dbReference type="PRINTS" id="PR00344">
    <property type="entry name" value="BCTRLSENSOR"/>
</dbReference>
<organism evidence="11 12">
    <name type="scientific">Limnohabitans lacus</name>
    <dbReference type="NCBI Taxonomy" id="3045173"/>
    <lineage>
        <taxon>Bacteria</taxon>
        <taxon>Pseudomonadati</taxon>
        <taxon>Pseudomonadota</taxon>
        <taxon>Betaproteobacteria</taxon>
        <taxon>Burkholderiales</taxon>
        <taxon>Comamonadaceae</taxon>
        <taxon>Limnohabitans</taxon>
    </lineage>
</organism>
<dbReference type="InterPro" id="IPR011006">
    <property type="entry name" value="CheY-like_superfamily"/>
</dbReference>
<dbReference type="RefSeq" id="WP_283222750.1">
    <property type="nucleotide sequence ID" value="NZ_JASGBH010000001.1"/>
</dbReference>
<dbReference type="CDD" id="cd00082">
    <property type="entry name" value="HisKA"/>
    <property type="match status" value="1"/>
</dbReference>
<dbReference type="InterPro" id="IPR036890">
    <property type="entry name" value="HATPase_C_sf"/>
</dbReference>
<dbReference type="EMBL" id="JASGBH010000001">
    <property type="protein sequence ID" value="MDI9232332.1"/>
    <property type="molecule type" value="Genomic_DNA"/>
</dbReference>
<dbReference type="Gene3D" id="3.30.565.10">
    <property type="entry name" value="Histidine kinase-like ATPase, C-terminal domain"/>
    <property type="match status" value="1"/>
</dbReference>
<keyword evidence="5 11" id="KW-0418">Kinase</keyword>
<dbReference type="EC" id="2.7.13.3" evidence="2"/>
<keyword evidence="3 7" id="KW-0597">Phosphoprotein</keyword>
<evidence type="ECO:0000256" key="3">
    <source>
        <dbReference type="ARBA" id="ARBA00022553"/>
    </source>
</evidence>
<comment type="caution">
    <text evidence="11">The sequence shown here is derived from an EMBL/GenBank/DDBJ whole genome shotgun (WGS) entry which is preliminary data.</text>
</comment>
<feature type="modified residue" description="4-aspartylphosphate" evidence="7">
    <location>
        <position position="524"/>
    </location>
</feature>
<dbReference type="SUPFAM" id="SSF55874">
    <property type="entry name" value="ATPase domain of HSP90 chaperone/DNA topoisomerase II/histidine kinase"/>
    <property type="match status" value="1"/>
</dbReference>
<evidence type="ECO:0000313" key="11">
    <source>
        <dbReference type="EMBL" id="MDI9232332.1"/>
    </source>
</evidence>
<keyword evidence="8" id="KW-1133">Transmembrane helix</keyword>
<dbReference type="InterPro" id="IPR003594">
    <property type="entry name" value="HATPase_dom"/>
</dbReference>
<keyword evidence="8" id="KW-0812">Transmembrane</keyword>
<dbReference type="SUPFAM" id="SSF52172">
    <property type="entry name" value="CheY-like"/>
    <property type="match status" value="1"/>
</dbReference>
<dbReference type="InterPro" id="IPR001789">
    <property type="entry name" value="Sig_transdc_resp-reg_receiver"/>
</dbReference>
<dbReference type="PROSITE" id="PS50110">
    <property type="entry name" value="RESPONSE_REGULATORY"/>
    <property type="match status" value="1"/>
</dbReference>
<sequence>MSFFNDQSDSTEPMDSRQVQQVALEKISYMHGFAKTSTPATIIAPLLCIPLFDSVDLGSNFHIWLGMMVVAVMVRIFLIRSIRLDDNAATNFAKLNWAVGIVTSVWGLGWLMLVPGMDPVNYLIYQVISLTVLFVGMVGYCVHWKTFFSFALPLKITELLFIIIHSQFIIWPIAIGSLVNFYLALKMGFFFSKSWEKSMALRFKNEKLFDQLVQEKNVSVAANIAKSEFIATASHDLRQPMQAINIFVELLNLNNLKEVEKSIFQKMRCSITVLNKMFNTLLDISKLDSKMDTAYATFELDAMLDDLIPSFQQLAAEKKLDLRFDHEHFMIHGDANLLSQLLINLLSNALQYTTSGSVKVNFSNDQGKLVLTVSDTGCGIPEEDLPFIYKEFFRSQRSRPQHDGLGLGLSIVSRILHRTGGSVSVETEKDKGTVFTVHTHFDITGMAADSTPQLDPDTQAPLTSAKESPDSLHLGILENDSALMYAYLEFFVSQGYVVHPIPHEEAEFKHALMTIPKLDFILSDYRLGDKDGIYFIEQLREEFNQAIPACIVTADTAPQHLTLFKQLDIEVLYKPMDIASIAKFVGNRIG</sequence>
<dbReference type="InterPro" id="IPR036097">
    <property type="entry name" value="HisK_dim/P_sf"/>
</dbReference>
<dbReference type="PANTHER" id="PTHR43711">
    <property type="entry name" value="TWO-COMPONENT HISTIDINE KINASE"/>
    <property type="match status" value="1"/>
</dbReference>
<protein>
    <recommendedName>
        <fullName evidence="2">histidine kinase</fullName>
        <ecNumber evidence="2">2.7.13.3</ecNumber>
    </recommendedName>
</protein>
<keyword evidence="8" id="KW-0472">Membrane</keyword>
<dbReference type="Pfam" id="PF02518">
    <property type="entry name" value="HATPase_c"/>
    <property type="match status" value="1"/>
</dbReference>
<dbReference type="SMART" id="SM00387">
    <property type="entry name" value="HATPase_c"/>
    <property type="match status" value="1"/>
</dbReference>
<evidence type="ECO:0000256" key="7">
    <source>
        <dbReference type="PROSITE-ProRule" id="PRU00169"/>
    </source>
</evidence>
<accession>A0ABT6X2I9</accession>
<feature type="domain" description="Response regulatory" evidence="10">
    <location>
        <begin position="473"/>
        <end position="589"/>
    </location>
</feature>
<evidence type="ECO:0000259" key="9">
    <source>
        <dbReference type="PROSITE" id="PS50109"/>
    </source>
</evidence>
<dbReference type="GO" id="GO:0004673">
    <property type="term" value="F:protein histidine kinase activity"/>
    <property type="evidence" value="ECO:0007669"/>
    <property type="project" value="UniProtKB-EC"/>
</dbReference>
<evidence type="ECO:0000256" key="6">
    <source>
        <dbReference type="ARBA" id="ARBA00023012"/>
    </source>
</evidence>
<feature type="transmembrane region" description="Helical" evidence="8">
    <location>
        <begin position="159"/>
        <end position="183"/>
    </location>
</feature>
<dbReference type="PANTHER" id="PTHR43711:SF26">
    <property type="entry name" value="SENSOR HISTIDINE KINASE RCSC"/>
    <property type="match status" value="1"/>
</dbReference>
<feature type="transmembrane region" description="Helical" evidence="8">
    <location>
        <begin position="123"/>
        <end position="147"/>
    </location>
</feature>
<evidence type="ECO:0000313" key="12">
    <source>
        <dbReference type="Proteomes" id="UP001431902"/>
    </source>
</evidence>
<dbReference type="SMART" id="SM00388">
    <property type="entry name" value="HisKA"/>
    <property type="match status" value="1"/>
</dbReference>
<keyword evidence="6" id="KW-0902">Two-component regulatory system</keyword>
<dbReference type="Gene3D" id="3.40.50.2300">
    <property type="match status" value="1"/>
</dbReference>
<feature type="transmembrane region" description="Helical" evidence="8">
    <location>
        <begin position="95"/>
        <end position="117"/>
    </location>
</feature>
<keyword evidence="12" id="KW-1185">Reference proteome</keyword>